<reference evidence="3" key="1">
    <citation type="submission" date="2024-04" db="EMBL/GenBank/DDBJ databases">
        <authorList>
            <person name="Shaw F."/>
            <person name="Minotto A."/>
        </authorList>
    </citation>
    <scope>NUCLEOTIDE SEQUENCE [LARGE SCALE GENOMIC DNA]</scope>
</reference>
<evidence type="ECO:0008006" key="4">
    <source>
        <dbReference type="Google" id="ProtNLM"/>
    </source>
</evidence>
<dbReference type="Proteomes" id="UP001497453">
    <property type="component" value="Chromosome 1"/>
</dbReference>
<name>A0ABP1CLH6_9APHY</name>
<proteinExistence type="predicted"/>
<accession>A0ABP1CLH6</accession>
<keyword evidence="3" id="KW-1185">Reference proteome</keyword>
<organism evidence="2 3">
    <name type="scientific">Somion occarium</name>
    <dbReference type="NCBI Taxonomy" id="3059160"/>
    <lineage>
        <taxon>Eukaryota</taxon>
        <taxon>Fungi</taxon>
        <taxon>Dikarya</taxon>
        <taxon>Basidiomycota</taxon>
        <taxon>Agaricomycotina</taxon>
        <taxon>Agaricomycetes</taxon>
        <taxon>Polyporales</taxon>
        <taxon>Cerrenaceae</taxon>
        <taxon>Somion</taxon>
    </lineage>
</organism>
<evidence type="ECO:0000256" key="1">
    <source>
        <dbReference type="SAM" id="MobiDB-lite"/>
    </source>
</evidence>
<protein>
    <recommendedName>
        <fullName evidence="4">WW domain-containing protein</fullName>
    </recommendedName>
</protein>
<gene>
    <name evidence="2" type="ORF">GFSPODELE1_LOCUS787</name>
</gene>
<sequence>MGAWVLTLGTTAQTFIMPSQLNDNLPEGWTQQFDERTQHTFWVDTKAKPPRAIWVHPYEDEQFLAEHPEIRERLRKERTEPNPDDDRPPPYSPRRHSYSGVPGVESDITPDHRTTSSQPPTPGPSTAGSASRKHRGFFGKLKDKTIGTKEEREEHKRQEALLMQQWAEQRRQQRISAPYGSMGRLHSQSIYGPPAGNPYGFGYGSSSMGGFGGGRYGGGGFGGGGFGGMGMPLLGGMAGGLLLGEMLDGGGGWGGGGFGGGGFDGGGFGGNDFGGGF</sequence>
<dbReference type="EMBL" id="OZ037944">
    <property type="protein sequence ID" value="CAL1695527.1"/>
    <property type="molecule type" value="Genomic_DNA"/>
</dbReference>
<feature type="compositionally biased region" description="Basic and acidic residues" evidence="1">
    <location>
        <begin position="66"/>
        <end position="88"/>
    </location>
</feature>
<evidence type="ECO:0000313" key="2">
    <source>
        <dbReference type="EMBL" id="CAL1695527.1"/>
    </source>
</evidence>
<evidence type="ECO:0000313" key="3">
    <source>
        <dbReference type="Proteomes" id="UP001497453"/>
    </source>
</evidence>
<feature type="region of interest" description="Disordered" evidence="1">
    <location>
        <begin position="66"/>
        <end position="136"/>
    </location>
</feature>